<dbReference type="OrthoDB" id="2245086at2759"/>
<accession>A0A077WCU4</accession>
<dbReference type="GO" id="GO:0005819">
    <property type="term" value="C:spindle"/>
    <property type="evidence" value="ECO:0007669"/>
    <property type="project" value="TreeGrafter"/>
</dbReference>
<dbReference type="GO" id="GO:0030496">
    <property type="term" value="C:midbody"/>
    <property type="evidence" value="ECO:0007669"/>
    <property type="project" value="TreeGrafter"/>
</dbReference>
<dbReference type="GO" id="GO:0016020">
    <property type="term" value="C:membrane"/>
    <property type="evidence" value="ECO:0007669"/>
    <property type="project" value="InterPro"/>
</dbReference>
<gene>
    <name evidence="2" type="ORF">LRAMOSA07494</name>
</gene>
<evidence type="ECO:0008006" key="3">
    <source>
        <dbReference type="Google" id="ProtNLM"/>
    </source>
</evidence>
<proteinExistence type="predicted"/>
<protein>
    <recommendedName>
        <fullName evidence="3">Protein JTB</fullName>
    </recommendedName>
</protein>
<evidence type="ECO:0000256" key="1">
    <source>
        <dbReference type="SAM" id="SignalP"/>
    </source>
</evidence>
<keyword evidence="1" id="KW-0732">Signal</keyword>
<organism evidence="2">
    <name type="scientific">Lichtheimia ramosa</name>
    <dbReference type="NCBI Taxonomy" id="688394"/>
    <lineage>
        <taxon>Eukaryota</taxon>
        <taxon>Fungi</taxon>
        <taxon>Fungi incertae sedis</taxon>
        <taxon>Mucoromycota</taxon>
        <taxon>Mucoromycotina</taxon>
        <taxon>Mucoromycetes</taxon>
        <taxon>Mucorales</taxon>
        <taxon>Lichtheimiaceae</taxon>
        <taxon>Lichtheimia</taxon>
    </lineage>
</organism>
<dbReference type="Pfam" id="PF05439">
    <property type="entry name" value="JTB"/>
    <property type="match status" value="1"/>
</dbReference>
<evidence type="ECO:0000313" key="2">
    <source>
        <dbReference type="EMBL" id="CDS04964.1"/>
    </source>
</evidence>
<dbReference type="EMBL" id="LK023315">
    <property type="protein sequence ID" value="CDS04964.1"/>
    <property type="molecule type" value="Genomic_DNA"/>
</dbReference>
<sequence length="177" mass="20387">MHKAYHLLIAAICVALLAIPATALEKRAPPFTQEHDPTAENIPSHLGNYTHSHEDIEPPTYTCTPISECDVCTPFEKKTAPYCQEFGNKQRVRCEWDDPDLAENLRNQTTLYDFDAISLPSYRGCPHVKRIEHWKFIKFESINFVVAVFSVTLVMWRQRKLAREQYQKLAQRIGVAV</sequence>
<name>A0A077WCU4_9FUNG</name>
<feature type="chain" id="PRO_5001726243" description="Protein JTB" evidence="1">
    <location>
        <begin position="24"/>
        <end position="177"/>
    </location>
</feature>
<dbReference type="GO" id="GO:0000281">
    <property type="term" value="P:mitotic cytokinesis"/>
    <property type="evidence" value="ECO:0007669"/>
    <property type="project" value="TreeGrafter"/>
</dbReference>
<dbReference type="InterPro" id="IPR008657">
    <property type="entry name" value="JTB"/>
</dbReference>
<reference evidence="2" key="1">
    <citation type="journal article" date="2014" name="Genome Announc.">
        <title>De novo whole-genome sequence and genome annotation of Lichtheimia ramosa.</title>
        <authorList>
            <person name="Linde J."/>
            <person name="Schwartze V."/>
            <person name="Binder U."/>
            <person name="Lass-Florl C."/>
            <person name="Voigt K."/>
            <person name="Horn F."/>
        </authorList>
    </citation>
    <scope>NUCLEOTIDE SEQUENCE</scope>
    <source>
        <strain evidence="2">JMRC FSU:6197</strain>
    </source>
</reference>
<dbReference type="GO" id="GO:0005737">
    <property type="term" value="C:cytoplasm"/>
    <property type="evidence" value="ECO:0007669"/>
    <property type="project" value="TreeGrafter"/>
</dbReference>
<dbReference type="AlphaFoldDB" id="A0A077WCU4"/>
<dbReference type="Gene3D" id="3.30.720.220">
    <property type="match status" value="1"/>
</dbReference>
<dbReference type="PANTHER" id="PTHR13041:SF3">
    <property type="entry name" value="PROTEIN JTB"/>
    <property type="match status" value="1"/>
</dbReference>
<dbReference type="PANTHER" id="PTHR13041">
    <property type="entry name" value="JTB PROTEIN-RELATED"/>
    <property type="match status" value="1"/>
</dbReference>
<feature type="signal peptide" evidence="1">
    <location>
        <begin position="1"/>
        <end position="23"/>
    </location>
</feature>